<feature type="compositionally biased region" description="Acidic residues" evidence="1">
    <location>
        <begin position="40"/>
        <end position="51"/>
    </location>
</feature>
<organism evidence="2 3">
    <name type="scientific">Ataeniobius toweri</name>
    <dbReference type="NCBI Taxonomy" id="208326"/>
    <lineage>
        <taxon>Eukaryota</taxon>
        <taxon>Metazoa</taxon>
        <taxon>Chordata</taxon>
        <taxon>Craniata</taxon>
        <taxon>Vertebrata</taxon>
        <taxon>Euteleostomi</taxon>
        <taxon>Actinopterygii</taxon>
        <taxon>Neopterygii</taxon>
        <taxon>Teleostei</taxon>
        <taxon>Neoteleostei</taxon>
        <taxon>Acanthomorphata</taxon>
        <taxon>Ovalentaria</taxon>
        <taxon>Atherinomorphae</taxon>
        <taxon>Cyprinodontiformes</taxon>
        <taxon>Goodeidae</taxon>
        <taxon>Ataeniobius</taxon>
    </lineage>
</organism>
<accession>A0ABU7AQT0</accession>
<reference evidence="2 3" key="1">
    <citation type="submission" date="2021-07" db="EMBL/GenBank/DDBJ databases">
        <authorList>
            <person name="Palmer J.M."/>
        </authorList>
    </citation>
    <scope>NUCLEOTIDE SEQUENCE [LARGE SCALE GENOMIC DNA]</scope>
    <source>
        <strain evidence="2 3">AT_MEX2019</strain>
        <tissue evidence="2">Muscle</tissue>
    </source>
</reference>
<evidence type="ECO:0000256" key="1">
    <source>
        <dbReference type="SAM" id="MobiDB-lite"/>
    </source>
</evidence>
<protein>
    <submittedName>
        <fullName evidence="2">Uncharacterized protein</fullName>
    </submittedName>
</protein>
<comment type="caution">
    <text evidence="2">The sequence shown here is derived from an EMBL/GenBank/DDBJ whole genome shotgun (WGS) entry which is preliminary data.</text>
</comment>
<feature type="region of interest" description="Disordered" evidence="1">
    <location>
        <begin position="1"/>
        <end position="77"/>
    </location>
</feature>
<dbReference type="Proteomes" id="UP001345963">
    <property type="component" value="Unassembled WGS sequence"/>
</dbReference>
<dbReference type="EMBL" id="JAHUTI010024887">
    <property type="protein sequence ID" value="MED6240572.1"/>
    <property type="molecule type" value="Genomic_DNA"/>
</dbReference>
<evidence type="ECO:0000313" key="2">
    <source>
        <dbReference type="EMBL" id="MED6240572.1"/>
    </source>
</evidence>
<evidence type="ECO:0000313" key="3">
    <source>
        <dbReference type="Proteomes" id="UP001345963"/>
    </source>
</evidence>
<keyword evidence="3" id="KW-1185">Reference proteome</keyword>
<name>A0ABU7AQT0_9TELE</name>
<gene>
    <name evidence="2" type="ORF">ATANTOWER_023474</name>
</gene>
<proteinExistence type="predicted"/>
<sequence length="77" mass="8415">MERPKAGRAKQFTSHEALECITAPEEDGDSVHSSGLDSADSWDETNFIDEIDPSHDIVDDEEVEGESFCSPETTSAL</sequence>